<keyword evidence="2" id="KW-1185">Reference proteome</keyword>
<sequence length="86" mass="9709">MCPRRNFVACHFQMTSCKGNLHIGPLERIYYPAGISKDDELLFETQDGEIVSYNLYTNEFRKLSLPAAVYPGFTSATLCLKTLISV</sequence>
<accession>A0AA88DHY5</accession>
<organism evidence="1 2">
    <name type="scientific">Ficus carica</name>
    <name type="common">Common fig</name>
    <dbReference type="NCBI Taxonomy" id="3494"/>
    <lineage>
        <taxon>Eukaryota</taxon>
        <taxon>Viridiplantae</taxon>
        <taxon>Streptophyta</taxon>
        <taxon>Embryophyta</taxon>
        <taxon>Tracheophyta</taxon>
        <taxon>Spermatophyta</taxon>
        <taxon>Magnoliopsida</taxon>
        <taxon>eudicotyledons</taxon>
        <taxon>Gunneridae</taxon>
        <taxon>Pentapetalae</taxon>
        <taxon>rosids</taxon>
        <taxon>fabids</taxon>
        <taxon>Rosales</taxon>
        <taxon>Moraceae</taxon>
        <taxon>Ficeae</taxon>
        <taxon>Ficus</taxon>
    </lineage>
</organism>
<evidence type="ECO:0000313" key="1">
    <source>
        <dbReference type="EMBL" id="GMN42594.1"/>
    </source>
</evidence>
<protein>
    <submittedName>
        <fullName evidence="1">Uncharacterized protein</fullName>
    </submittedName>
</protein>
<gene>
    <name evidence="1" type="ORF">TIFTF001_011804</name>
</gene>
<dbReference type="AlphaFoldDB" id="A0AA88DHY5"/>
<dbReference type="EMBL" id="BTGU01000014">
    <property type="protein sequence ID" value="GMN42594.1"/>
    <property type="molecule type" value="Genomic_DNA"/>
</dbReference>
<comment type="caution">
    <text evidence="1">The sequence shown here is derived from an EMBL/GenBank/DDBJ whole genome shotgun (WGS) entry which is preliminary data.</text>
</comment>
<dbReference type="Proteomes" id="UP001187192">
    <property type="component" value="Unassembled WGS sequence"/>
</dbReference>
<name>A0AA88DHY5_FICCA</name>
<reference evidence="1" key="1">
    <citation type="submission" date="2023-07" db="EMBL/GenBank/DDBJ databases">
        <title>draft genome sequence of fig (Ficus carica).</title>
        <authorList>
            <person name="Takahashi T."/>
            <person name="Nishimura K."/>
        </authorList>
    </citation>
    <scope>NUCLEOTIDE SEQUENCE</scope>
</reference>
<evidence type="ECO:0000313" key="2">
    <source>
        <dbReference type="Proteomes" id="UP001187192"/>
    </source>
</evidence>
<proteinExistence type="predicted"/>